<keyword evidence="3" id="KW-1185">Reference proteome</keyword>
<sequence>MLNITGYTDRPSARPGERLDFKVSCEGGAQSFNARIVRLICGDDGPDSPGYKAQPIDARVNGNYPGRKQATDIGSYVVTKVPAEMPLAGGFTLVALVMPTAPAKEAKQTVLAWQEAVADASGRQRGLVLGLDRSGAAAAELNDGDGRIAISSETPLLAGRWYRLSLFVDAQGGRLVLCQTALEPAFGEIADRLVEAEVEFDLRDLAGAYVSAAASVTLAADRRRQSSLHFDGKIEAPAIFEGELDFTAIGYPTSKKVNRYLSWDFSRDMGGRELRDLSGHGHDAEIVNLPTRAVTGAHWRGETLNWRERPDLYGAIHFHCDDLYDMGWETDFSWALPANLPSGVYGCELTTTDGGEDVVPFFVLPPKGKATASLAFLASTYTYLAYANSHHGYEDALSEVCYGSLLELGPAEQFLKDRRDYGVSLYDRHRDGSGACHSSWHRPILNTRPKRAIWNFNADLHIIDWLHGIGQPYDVITDDRLHEEGYDLLKNYHCVMTGTHPEYHSTAMLDAFETYQQKAGRIIYTGGNGFYWRIATHADWPGAIELRRGEAGTRCYELPPGERFHAWGGEFGGLWRSQGRAPQKMLGVGFVTEGFDASSYYVRLADSFDPRARFIFSGIGDDERIGDFGILGGAAGLELDASDPELGTPRHALILARSVEHSNTFLLTPEELLAGFPGLDAIESDRCRAELVFFETRSGGAVFATGSIAWASALAHNHYDNNVSRLTRNVLKRFLDPEPFA</sequence>
<comment type="caution">
    <text evidence="2">The sequence shown here is derived from an EMBL/GenBank/DDBJ whole genome shotgun (WGS) entry which is preliminary data.</text>
</comment>
<dbReference type="InterPro" id="IPR013320">
    <property type="entry name" value="ConA-like_dom_sf"/>
</dbReference>
<dbReference type="EMBL" id="SNYW01000009">
    <property type="protein sequence ID" value="TDQ81487.1"/>
    <property type="molecule type" value="Genomic_DNA"/>
</dbReference>
<dbReference type="InterPro" id="IPR046540">
    <property type="entry name" value="DMFA2_C"/>
</dbReference>
<dbReference type="AlphaFoldDB" id="A0A4R6WRR5"/>
<dbReference type="Proteomes" id="UP000295783">
    <property type="component" value="Unassembled WGS sequence"/>
</dbReference>
<accession>A0A4R6WRR5</accession>
<proteinExistence type="predicted"/>
<reference evidence="2 3" key="1">
    <citation type="submission" date="2019-03" db="EMBL/GenBank/DDBJ databases">
        <title>Genomic Encyclopedia of Type Strains, Phase III (KMG-III): the genomes of soil and plant-associated and newly described type strains.</title>
        <authorList>
            <person name="Whitman W."/>
        </authorList>
    </citation>
    <scope>NUCLEOTIDE SEQUENCE [LARGE SCALE GENOMIC DNA]</scope>
    <source>
        <strain evidence="2 3">CGMCC 1.7660</strain>
    </source>
</reference>
<feature type="domain" description="N,N-dimethylformamidase beta subunit-like C-terminal" evidence="1">
    <location>
        <begin position="291"/>
        <end position="721"/>
    </location>
</feature>
<gene>
    <name evidence="2" type="ORF">A8950_2555</name>
</gene>
<organism evidence="2 3">
    <name type="scientific">Dongia mobilis</name>
    <dbReference type="NCBI Taxonomy" id="578943"/>
    <lineage>
        <taxon>Bacteria</taxon>
        <taxon>Pseudomonadati</taxon>
        <taxon>Pseudomonadota</taxon>
        <taxon>Alphaproteobacteria</taxon>
        <taxon>Rhodospirillales</taxon>
        <taxon>Dongiaceae</taxon>
        <taxon>Dongia</taxon>
    </lineage>
</organism>
<evidence type="ECO:0000313" key="3">
    <source>
        <dbReference type="Proteomes" id="UP000295783"/>
    </source>
</evidence>
<evidence type="ECO:0000313" key="2">
    <source>
        <dbReference type="EMBL" id="TDQ81487.1"/>
    </source>
</evidence>
<dbReference type="RefSeq" id="WP_133614040.1">
    <property type="nucleotide sequence ID" value="NZ_SNYW01000009.1"/>
</dbReference>
<dbReference type="Pfam" id="PF20254">
    <property type="entry name" value="DMFA2_C"/>
    <property type="match status" value="1"/>
</dbReference>
<evidence type="ECO:0000259" key="1">
    <source>
        <dbReference type="Pfam" id="PF20254"/>
    </source>
</evidence>
<dbReference type="OrthoDB" id="505641at2"/>
<name>A0A4R6WRR5_9PROT</name>
<dbReference type="SUPFAM" id="SSF49899">
    <property type="entry name" value="Concanavalin A-like lectins/glucanases"/>
    <property type="match status" value="1"/>
</dbReference>
<protein>
    <submittedName>
        <fullName evidence="2">N,N-dimethylformamidase</fullName>
    </submittedName>
</protein>